<evidence type="ECO:0000313" key="1">
    <source>
        <dbReference type="EMBL" id="PKL72119.1"/>
    </source>
</evidence>
<sequence length="159" mass="19146">MIEQIKKQFNEPEILDSEKERELKEIEKETISYEKFKEISKRVLEQYKDPKNNEIRFAMRECKILEVNEKIINSFPDEETQNLCRKILSNFPDKTIEINKKELKILQKKIDDWKEVIYEEFVEKINKDFSSEEMDCIGHLLWIRILNVLSATVDKKFVG</sequence>
<dbReference type="EMBL" id="PGYQ01000016">
    <property type="protein sequence ID" value="PKL72119.1"/>
    <property type="molecule type" value="Genomic_DNA"/>
</dbReference>
<reference evidence="1 2" key="1">
    <citation type="journal article" date="2017" name="ISME J.">
        <title>Potential for microbial H2 and metal transformations associated with novel bacteria and archaea in deep terrestrial subsurface sediments.</title>
        <authorList>
            <person name="Hernsdorf A.W."/>
            <person name="Amano Y."/>
            <person name="Miyakawa K."/>
            <person name="Ise K."/>
            <person name="Suzuki Y."/>
            <person name="Anantharaman K."/>
            <person name="Probst A."/>
            <person name="Burstein D."/>
            <person name="Thomas B.C."/>
            <person name="Banfield J.F."/>
        </authorList>
    </citation>
    <scope>NUCLEOTIDE SEQUENCE [LARGE SCALE GENOMIC DNA]</scope>
    <source>
        <strain evidence="1">HGW-Kuenenbacteria-1</strain>
    </source>
</reference>
<proteinExistence type="predicted"/>
<comment type="caution">
    <text evidence="1">The sequence shown here is derived from an EMBL/GenBank/DDBJ whole genome shotgun (WGS) entry which is preliminary data.</text>
</comment>
<accession>A0A2N1UN17</accession>
<organism evidence="1 2">
    <name type="scientific">Candidatus Kuenenbacteria bacterium HGW-Kuenenbacteria-1</name>
    <dbReference type="NCBI Taxonomy" id="2013812"/>
    <lineage>
        <taxon>Bacteria</taxon>
        <taxon>Candidatus Kueneniibacteriota</taxon>
    </lineage>
</organism>
<protein>
    <submittedName>
        <fullName evidence="1">Uncharacterized protein</fullName>
    </submittedName>
</protein>
<dbReference type="AlphaFoldDB" id="A0A2N1UN17"/>
<dbReference type="Proteomes" id="UP000233414">
    <property type="component" value="Unassembled WGS sequence"/>
</dbReference>
<name>A0A2N1UN17_9BACT</name>
<gene>
    <name evidence="1" type="ORF">CVV26_02935</name>
</gene>
<evidence type="ECO:0000313" key="2">
    <source>
        <dbReference type="Proteomes" id="UP000233414"/>
    </source>
</evidence>